<reference evidence="7" key="1">
    <citation type="journal article" date="2016" name="Nature">
        <title>The genome of the seagrass Zostera marina reveals angiosperm adaptation to the sea.</title>
        <authorList>
            <person name="Olsen J.L."/>
            <person name="Rouze P."/>
            <person name="Verhelst B."/>
            <person name="Lin Y.-C."/>
            <person name="Bayer T."/>
            <person name="Collen J."/>
            <person name="Dattolo E."/>
            <person name="De Paoli E."/>
            <person name="Dittami S."/>
            <person name="Maumus F."/>
            <person name="Michel G."/>
            <person name="Kersting A."/>
            <person name="Lauritano C."/>
            <person name="Lohaus R."/>
            <person name="Toepel M."/>
            <person name="Tonon T."/>
            <person name="Vanneste K."/>
            <person name="Amirebrahimi M."/>
            <person name="Brakel J."/>
            <person name="Bostroem C."/>
            <person name="Chovatia M."/>
            <person name="Grimwood J."/>
            <person name="Jenkins J.W."/>
            <person name="Jueterbock A."/>
            <person name="Mraz A."/>
            <person name="Stam W.T."/>
            <person name="Tice H."/>
            <person name="Bornberg-Bauer E."/>
            <person name="Green P.J."/>
            <person name="Pearson G.A."/>
            <person name="Procaccini G."/>
            <person name="Duarte C.M."/>
            <person name="Schmutz J."/>
            <person name="Reusch T.B.H."/>
            <person name="Van de Peer Y."/>
        </authorList>
    </citation>
    <scope>NUCLEOTIDE SEQUENCE [LARGE SCALE GENOMIC DNA]</scope>
    <source>
        <strain evidence="7">cv. Finnish</strain>
    </source>
</reference>
<keyword evidence="2" id="KW-0227">DNA damage</keyword>
<dbReference type="PANTHER" id="PTHR10073">
    <property type="entry name" value="DNA MISMATCH REPAIR PROTEIN MLH, PMS, MUTL"/>
    <property type="match status" value="1"/>
</dbReference>
<dbReference type="Gene3D" id="3.30.230.10">
    <property type="match status" value="1"/>
</dbReference>
<evidence type="ECO:0000256" key="3">
    <source>
        <dbReference type="SAM" id="MobiDB-lite"/>
    </source>
</evidence>
<feature type="region of interest" description="Disordered" evidence="3">
    <location>
        <begin position="359"/>
        <end position="382"/>
    </location>
</feature>
<dbReference type="InterPro" id="IPR042120">
    <property type="entry name" value="MutL_C_dimsub"/>
</dbReference>
<sequence>MKNIKRLPRNVCSSLRSSLYLFDLTRVVEELIFNSLDAGATKVHTSIDVVGWNVKVEDNGCGITREELVFLGDKHATSKLYGVAERDGSFEGTSYKGETLGSLSDVALLEVITKARGRPNGYRKIMKGCECISLVIDDSRRNSGTTVIVRDLFYNQVVRRRYLQSSETEMLSTSPSSTSLHLVSHYFGDGVSNSLHEINVSSGVFKLTGYLSRPTDNFSLKVFQYICILLVTSSIESIFAHSFFHFQLIEFCLYSSFSDINSRLVFKCPIHKLIESLAVDYQLSTSLRRDEPEVQSGKRQKVQGNATYLLNVSCPLSMYDLTFELSKTTIEFKDWTPILSFIEQNVINFWKETLGHLSPDTNKSNSNEGNIPNDVKIGDTPEKSKTTTNCYLDYVWNFNQSPSSSSWLPMTPIDDFLSYDIQRNSEIEHERNSRQINPAYQLEASSSQNFNFLSYDTVCSENRFSFPINNDINFQNHSTFKTSKIGIDSPSNDIQDHNFVGSDKDSNLSSTWKDRSIDVDEILKCKSREESYCIHENNNSVPFWSDYPWGIRNEDPKGFTLNVLDKTPSSSNHNGLEIDVHRPITEKLFSLAADVDCDRWNSFTLRRCQKKSSADFFSEDLMKYHSEEDMYFTKKSTIVHTTSSDRDYVNISGRRFLNSENWSDSSYFPNEEITRTIDQTVGDYAFDIDFDTQVTPHANLFDISKYDEFPKYLKEHMINSPNISHGEFLSRIRCESDGENDDDLYLDSNNKMFGRHSSEDEIEWINLNASAKKERPNNFDSSVENYTKKFNYGVSELINSHKHQVTVKIRSRKRCHSAPPFYKHQRKFSITDYHLSDESSKNIDVKFVDVTNGSQDSDANKHDEFDNIITKWREGDPELTSGRSYRSSDKNDDILDISSGLLNLAGCFLEPESINRSFLEDARVLPQLDRKFIPIVARGNLAVVDQHAADERIRLEELRRKVLSGEANKITHLRSEQKLVLPEMGFQLLQNYTEIIQKWGWICNIHTQSSESYAKNLNILKKSNPCSAVTLVSIPCILGINLTDKDLVEFLEQLAETGGSTTIPPCVNRILNLKACRGAIMFGDALLPSECSLIVEELKSTSLCFQCAHGRPTAAPLVNMVELHKQLDRISKQNHYHHHGLFRQKLSFKRAKDRLNAVKKV</sequence>
<dbReference type="Gene3D" id="3.30.1540.20">
    <property type="entry name" value="MutL, C-terminal domain, dimerisation subdomain"/>
    <property type="match status" value="1"/>
</dbReference>
<dbReference type="SMART" id="SM00853">
    <property type="entry name" value="MutL_C"/>
    <property type="match status" value="1"/>
</dbReference>
<dbReference type="SUPFAM" id="SSF55874">
    <property type="entry name" value="ATPase domain of HSP90 chaperone/DNA topoisomerase II/histidine kinase"/>
    <property type="match status" value="1"/>
</dbReference>
<gene>
    <name evidence="6" type="ORF">ZOSMA_2G02760</name>
</gene>
<evidence type="ECO:0000259" key="4">
    <source>
        <dbReference type="SMART" id="SM00853"/>
    </source>
</evidence>
<evidence type="ECO:0000256" key="2">
    <source>
        <dbReference type="ARBA" id="ARBA00022763"/>
    </source>
</evidence>
<dbReference type="PANTHER" id="PTHR10073:SF47">
    <property type="entry name" value="DNA MISMATCH REPAIR PROTEIN MLH3"/>
    <property type="match status" value="1"/>
</dbReference>
<keyword evidence="7" id="KW-1185">Reference proteome</keyword>
<proteinExistence type="inferred from homology"/>
<evidence type="ECO:0000256" key="1">
    <source>
        <dbReference type="ARBA" id="ARBA00006082"/>
    </source>
</evidence>
<dbReference type="GO" id="GO:0016887">
    <property type="term" value="F:ATP hydrolysis activity"/>
    <property type="evidence" value="ECO:0000318"/>
    <property type="project" value="GO_Central"/>
</dbReference>
<dbReference type="GO" id="GO:0140664">
    <property type="term" value="F:ATP-dependent DNA damage sensor activity"/>
    <property type="evidence" value="ECO:0007669"/>
    <property type="project" value="InterPro"/>
</dbReference>
<name>A0A0K9PDH5_ZOSMR</name>
<evidence type="ECO:0000313" key="6">
    <source>
        <dbReference type="EMBL" id="KMZ66265.1"/>
    </source>
</evidence>
<dbReference type="GO" id="GO:0006298">
    <property type="term" value="P:mismatch repair"/>
    <property type="evidence" value="ECO:0000318"/>
    <property type="project" value="GO_Central"/>
</dbReference>
<dbReference type="InterPro" id="IPR036890">
    <property type="entry name" value="HATPase_C_sf"/>
</dbReference>
<dbReference type="EMBL" id="LFYR01000981">
    <property type="protein sequence ID" value="KMZ66265.1"/>
    <property type="molecule type" value="Genomic_DNA"/>
</dbReference>
<dbReference type="InterPro" id="IPR013507">
    <property type="entry name" value="DNA_mismatch_S5_2-like"/>
</dbReference>
<dbReference type="STRING" id="29655.A0A0K9PDH5"/>
<dbReference type="GO" id="GO:0005524">
    <property type="term" value="F:ATP binding"/>
    <property type="evidence" value="ECO:0007669"/>
    <property type="project" value="InterPro"/>
</dbReference>
<dbReference type="OMA" id="DHHAVEH"/>
<dbReference type="OrthoDB" id="429932at2759"/>
<dbReference type="InterPro" id="IPR014790">
    <property type="entry name" value="MutL_C"/>
</dbReference>
<dbReference type="InterPro" id="IPR042121">
    <property type="entry name" value="MutL_C_regsub"/>
</dbReference>
<dbReference type="InterPro" id="IPR014721">
    <property type="entry name" value="Ribsml_uS5_D2-typ_fold_subgr"/>
</dbReference>
<comment type="caution">
    <text evidence="6">The sequence shown here is derived from an EMBL/GenBank/DDBJ whole genome shotgun (WGS) entry which is preliminary data.</text>
</comment>
<evidence type="ECO:0008006" key="8">
    <source>
        <dbReference type="Google" id="ProtNLM"/>
    </source>
</evidence>
<dbReference type="Gene3D" id="3.30.1370.100">
    <property type="entry name" value="MutL, C-terminal domain, regulatory subdomain"/>
    <property type="match status" value="1"/>
</dbReference>
<comment type="similarity">
    <text evidence="1">Belongs to the DNA mismatch repair MutL/HexB family.</text>
</comment>
<dbReference type="FunFam" id="3.30.1370.100:FF:000007">
    <property type="entry name" value="MUTL protein homolog 3"/>
    <property type="match status" value="1"/>
</dbReference>
<protein>
    <recommendedName>
        <fullName evidence="8">MutL C-terminal dimerisation domain-containing protein</fullName>
    </recommendedName>
</protein>
<accession>A0A0K9PDH5</accession>
<dbReference type="GO" id="GO:0030983">
    <property type="term" value="F:mismatched DNA binding"/>
    <property type="evidence" value="ECO:0007669"/>
    <property type="project" value="InterPro"/>
</dbReference>
<dbReference type="Pfam" id="PF13589">
    <property type="entry name" value="HATPase_c_3"/>
    <property type="match status" value="1"/>
</dbReference>
<organism evidence="6 7">
    <name type="scientific">Zostera marina</name>
    <name type="common">Eelgrass</name>
    <dbReference type="NCBI Taxonomy" id="29655"/>
    <lineage>
        <taxon>Eukaryota</taxon>
        <taxon>Viridiplantae</taxon>
        <taxon>Streptophyta</taxon>
        <taxon>Embryophyta</taxon>
        <taxon>Tracheophyta</taxon>
        <taxon>Spermatophyta</taxon>
        <taxon>Magnoliopsida</taxon>
        <taxon>Liliopsida</taxon>
        <taxon>Zosteraceae</taxon>
        <taxon>Zostera</taxon>
    </lineage>
</organism>
<dbReference type="Proteomes" id="UP000036987">
    <property type="component" value="Unassembled WGS sequence"/>
</dbReference>
<dbReference type="InterPro" id="IPR038973">
    <property type="entry name" value="MutL/Mlh/Pms-like"/>
</dbReference>
<dbReference type="Gene3D" id="3.30.565.10">
    <property type="entry name" value="Histidine kinase-like ATPase, C-terminal domain"/>
    <property type="match status" value="1"/>
</dbReference>
<dbReference type="SMART" id="SM01340">
    <property type="entry name" value="DNA_mis_repair"/>
    <property type="match status" value="1"/>
</dbReference>
<evidence type="ECO:0000313" key="7">
    <source>
        <dbReference type="Proteomes" id="UP000036987"/>
    </source>
</evidence>
<dbReference type="Pfam" id="PF08676">
    <property type="entry name" value="MutL_C"/>
    <property type="match status" value="1"/>
</dbReference>
<dbReference type="AlphaFoldDB" id="A0A0K9PDH5"/>
<evidence type="ECO:0000259" key="5">
    <source>
        <dbReference type="SMART" id="SM01340"/>
    </source>
</evidence>
<feature type="domain" description="MutL C-terminal dimerisation" evidence="4">
    <location>
        <begin position="924"/>
        <end position="1086"/>
    </location>
</feature>
<dbReference type="SUPFAM" id="SSF118116">
    <property type="entry name" value="DNA mismatch repair protein MutL"/>
    <property type="match status" value="1"/>
</dbReference>
<dbReference type="InterPro" id="IPR037198">
    <property type="entry name" value="MutL_C_sf"/>
</dbReference>
<feature type="domain" description="DNA mismatch repair protein S5" evidence="5">
    <location>
        <begin position="183"/>
        <end position="351"/>
    </location>
</feature>
<dbReference type="GO" id="GO:0032300">
    <property type="term" value="C:mismatch repair complex"/>
    <property type="evidence" value="ECO:0000318"/>
    <property type="project" value="GO_Central"/>
</dbReference>
<feature type="compositionally biased region" description="Polar residues" evidence="3">
    <location>
        <begin position="359"/>
        <end position="370"/>
    </location>
</feature>